<proteinExistence type="inferred from homology"/>
<feature type="compositionally biased region" description="Gly residues" evidence="2">
    <location>
        <begin position="591"/>
        <end position="604"/>
    </location>
</feature>
<dbReference type="SUPFAM" id="SSF54518">
    <property type="entry name" value="Tubby C-terminal domain-like"/>
    <property type="match status" value="1"/>
</dbReference>
<feature type="compositionally biased region" description="Gly residues" evidence="2">
    <location>
        <begin position="540"/>
        <end position="576"/>
    </location>
</feature>
<comment type="similarity">
    <text evidence="1">Belongs to the phospholipid scramblase family.</text>
</comment>
<gene>
    <name evidence="3" type="ORF">HXX76_005172</name>
</gene>
<dbReference type="InterPro" id="IPR025659">
    <property type="entry name" value="Tubby-like_C"/>
</dbReference>
<dbReference type="PANTHER" id="PTHR23248:SF9">
    <property type="entry name" value="PHOSPHOLIPID SCRAMBLASE"/>
    <property type="match status" value="1"/>
</dbReference>
<evidence type="ECO:0000313" key="4">
    <source>
        <dbReference type="Proteomes" id="UP000650467"/>
    </source>
</evidence>
<name>A0A835T4D3_CHLIN</name>
<dbReference type="PANTHER" id="PTHR23248">
    <property type="entry name" value="PHOSPHOLIPID SCRAMBLASE-RELATED"/>
    <property type="match status" value="1"/>
</dbReference>
<reference evidence="3" key="1">
    <citation type="journal article" date="2020" name="bioRxiv">
        <title>Comparative genomics of Chlamydomonas.</title>
        <authorList>
            <person name="Craig R.J."/>
            <person name="Hasan A.R."/>
            <person name="Ness R.W."/>
            <person name="Keightley P.D."/>
        </authorList>
    </citation>
    <scope>NUCLEOTIDE SEQUENCE</scope>
    <source>
        <strain evidence="3">SAG 7.73</strain>
    </source>
</reference>
<accession>A0A835T4D3</accession>
<protein>
    <recommendedName>
        <fullName evidence="5">Phospholipid scramblase</fullName>
    </recommendedName>
</protein>
<comment type="caution">
    <text evidence="3">The sequence shown here is derived from an EMBL/GenBank/DDBJ whole genome shotgun (WGS) entry which is preliminary data.</text>
</comment>
<feature type="region of interest" description="Disordered" evidence="2">
    <location>
        <begin position="540"/>
        <end position="604"/>
    </location>
</feature>
<evidence type="ECO:0000256" key="2">
    <source>
        <dbReference type="SAM" id="MobiDB-lite"/>
    </source>
</evidence>
<dbReference type="Pfam" id="PF03803">
    <property type="entry name" value="Scramblase"/>
    <property type="match status" value="1"/>
</dbReference>
<sequence length="624" mass="61843">MHRSSLALLGRAAGLGARAIADASVGSGAAPLSALASLLAHQHVSFSAASLSSLAAAGRPGASLPLLRRGLHTSVAAALADDRSAAVRRLAAARTRRAKASDSDTAATRERAAAEEQALVAGGDAQQQQPATGLVPAHTDALTVTPVEGKASEVQLAAALDHPALIVTRPIEWGTVIFGYEQANKYTVYDESGAVVALVAEDGGGLGKEIGRQLLRTRRSFTATVFSADGSQVLFRLRRPAYLVSSTMFVEDGAGNVLGEIHQRWNLLKRNYDLYMGKSQFAAISGTFLAWEFELKDVQGGTLALVDRNFQGFAKEIFTDAGKYVIHFGYKGQQLEQQLQNQQQAQEAAAAAAAAAAAQPPQQQPAGAAGSSAPAAASGAATTATPVAPAAAGAAATAAPVTPTAATGAAAAPPPPPVTLMAQARTDVAVIPVAGGNQLVVGRPLDLPERMVALACALTIDYDYFSQHSHSGGGLVGPMMYPMPMPFPGGGGGGVPPVAAPGAEGVEGVPGAAGAGVAGGAVGEMGAGGAGADVGAGAGGWGAAEGGQPGAGGAPGSGSGSGWGDEGFDSGKGWGQPGSDAGEGEMKWDLGGDGGAADAGGGEEGGGVVGVLKTLWGIFGGGDE</sequence>
<feature type="region of interest" description="Disordered" evidence="2">
    <location>
        <begin position="97"/>
        <end position="131"/>
    </location>
</feature>
<dbReference type="GO" id="GO:0017128">
    <property type="term" value="F:phospholipid scramblase activity"/>
    <property type="evidence" value="ECO:0007669"/>
    <property type="project" value="InterPro"/>
</dbReference>
<keyword evidence="4" id="KW-1185">Reference proteome</keyword>
<evidence type="ECO:0008006" key="5">
    <source>
        <dbReference type="Google" id="ProtNLM"/>
    </source>
</evidence>
<dbReference type="InterPro" id="IPR005552">
    <property type="entry name" value="Scramblase"/>
</dbReference>
<evidence type="ECO:0000256" key="1">
    <source>
        <dbReference type="ARBA" id="ARBA00005350"/>
    </source>
</evidence>
<dbReference type="GO" id="GO:0005886">
    <property type="term" value="C:plasma membrane"/>
    <property type="evidence" value="ECO:0007669"/>
    <property type="project" value="TreeGrafter"/>
</dbReference>
<organism evidence="3 4">
    <name type="scientific">Chlamydomonas incerta</name>
    <dbReference type="NCBI Taxonomy" id="51695"/>
    <lineage>
        <taxon>Eukaryota</taxon>
        <taxon>Viridiplantae</taxon>
        <taxon>Chlorophyta</taxon>
        <taxon>core chlorophytes</taxon>
        <taxon>Chlorophyceae</taxon>
        <taxon>CS clade</taxon>
        <taxon>Chlamydomonadales</taxon>
        <taxon>Chlamydomonadaceae</taxon>
        <taxon>Chlamydomonas</taxon>
    </lineage>
</organism>
<dbReference type="EMBL" id="JAEHOC010000009">
    <property type="protein sequence ID" value="KAG2438624.1"/>
    <property type="molecule type" value="Genomic_DNA"/>
</dbReference>
<feature type="region of interest" description="Disordered" evidence="2">
    <location>
        <begin position="355"/>
        <end position="374"/>
    </location>
</feature>
<evidence type="ECO:0000313" key="3">
    <source>
        <dbReference type="EMBL" id="KAG2438624.1"/>
    </source>
</evidence>
<feature type="compositionally biased region" description="Basic and acidic residues" evidence="2">
    <location>
        <begin position="99"/>
        <end position="114"/>
    </location>
</feature>
<dbReference type="AlphaFoldDB" id="A0A835T4D3"/>
<dbReference type="OrthoDB" id="191150at2759"/>
<dbReference type="Proteomes" id="UP000650467">
    <property type="component" value="Unassembled WGS sequence"/>
</dbReference>